<organism evidence="1 2">
    <name type="scientific">Streptomyces globisporus</name>
    <dbReference type="NCBI Taxonomy" id="1908"/>
    <lineage>
        <taxon>Bacteria</taxon>
        <taxon>Bacillati</taxon>
        <taxon>Actinomycetota</taxon>
        <taxon>Actinomycetes</taxon>
        <taxon>Kitasatosporales</taxon>
        <taxon>Streptomycetaceae</taxon>
        <taxon>Streptomyces</taxon>
    </lineage>
</organism>
<protein>
    <submittedName>
        <fullName evidence="1">Uncharacterized protein</fullName>
    </submittedName>
</protein>
<comment type="caution">
    <text evidence="1">The sequence shown here is derived from an EMBL/GenBank/DDBJ whole genome shotgun (WGS) entry which is preliminary data.</text>
</comment>
<evidence type="ECO:0000313" key="2">
    <source>
        <dbReference type="Proteomes" id="UP001154015"/>
    </source>
</evidence>
<reference evidence="1" key="1">
    <citation type="submission" date="2022-03" db="EMBL/GenBank/DDBJ databases">
        <authorList>
            <person name="Leyn A S."/>
        </authorList>
    </citation>
    <scope>NUCLEOTIDE SEQUENCE</scope>
    <source>
        <strain evidence="1">Streptomyces globisporus 4-3</strain>
    </source>
</reference>
<proteinExistence type="predicted"/>
<evidence type="ECO:0000313" key="1">
    <source>
        <dbReference type="EMBL" id="CAH9415140.1"/>
    </source>
</evidence>
<name>A0ABM9GVG8_STRGL</name>
<gene>
    <name evidence="1" type="ORF">SGL43_02152</name>
</gene>
<keyword evidence="2" id="KW-1185">Reference proteome</keyword>
<dbReference type="EMBL" id="CAKXYP010000005">
    <property type="protein sequence ID" value="CAH9415140.1"/>
    <property type="molecule type" value="Genomic_DNA"/>
</dbReference>
<sequence>MRPVARQRRLFGRSAPRTAYGMAHRISVGLARESTPLAA</sequence>
<accession>A0ABM9GVG8</accession>
<dbReference type="Proteomes" id="UP001154015">
    <property type="component" value="Unassembled WGS sequence"/>
</dbReference>